<dbReference type="Proteomes" id="UP000318081">
    <property type="component" value="Chromosome"/>
</dbReference>
<proteinExistence type="predicted"/>
<evidence type="ECO:0000313" key="1">
    <source>
        <dbReference type="EMBL" id="QDV88560.1"/>
    </source>
</evidence>
<name>A0ABX5Y2Q2_9BACT</name>
<evidence type="ECO:0000313" key="2">
    <source>
        <dbReference type="Proteomes" id="UP000318081"/>
    </source>
</evidence>
<gene>
    <name evidence="1" type="ORF">TBK1r_75950</name>
</gene>
<dbReference type="RefSeq" id="WP_145220953.1">
    <property type="nucleotide sequence ID" value="NZ_CP036432.1"/>
</dbReference>
<keyword evidence="2" id="KW-1185">Reference proteome</keyword>
<organism evidence="1 2">
    <name type="scientific">Stieleria magnilauensis</name>
    <dbReference type="NCBI Taxonomy" id="2527963"/>
    <lineage>
        <taxon>Bacteria</taxon>
        <taxon>Pseudomonadati</taxon>
        <taxon>Planctomycetota</taxon>
        <taxon>Planctomycetia</taxon>
        <taxon>Pirellulales</taxon>
        <taxon>Pirellulaceae</taxon>
        <taxon>Stieleria</taxon>
    </lineage>
</organism>
<evidence type="ECO:0008006" key="3">
    <source>
        <dbReference type="Google" id="ProtNLM"/>
    </source>
</evidence>
<sequence length="135" mass="15536">MASFDKLSYFLRAPAYPVIVDVDGVLVAAKSAKTLYEKLSPLELVEKKNYSSIDRTGDPWIFVVMERTAVLSPFTVEKPRTKLDLIRWFNHRKNKPVDEVEYSEKSLSSKRRDFIIAEIADRLIDAQKRSASRRG</sequence>
<accession>A0ABX5Y2Q2</accession>
<dbReference type="EMBL" id="CP036432">
    <property type="protein sequence ID" value="QDV88560.1"/>
    <property type="molecule type" value="Genomic_DNA"/>
</dbReference>
<reference evidence="1 2" key="1">
    <citation type="submission" date="2019-02" db="EMBL/GenBank/DDBJ databases">
        <title>Deep-cultivation of Planctomycetes and their phenomic and genomic characterization uncovers novel biology.</title>
        <authorList>
            <person name="Wiegand S."/>
            <person name="Jogler M."/>
            <person name="Boedeker C."/>
            <person name="Pinto D."/>
            <person name="Vollmers J."/>
            <person name="Rivas-Marin E."/>
            <person name="Kohn T."/>
            <person name="Peeters S.H."/>
            <person name="Heuer A."/>
            <person name="Rast P."/>
            <person name="Oberbeckmann S."/>
            <person name="Bunk B."/>
            <person name="Jeske O."/>
            <person name="Meyerdierks A."/>
            <person name="Storesund J.E."/>
            <person name="Kallscheuer N."/>
            <person name="Luecker S."/>
            <person name="Lage O.M."/>
            <person name="Pohl T."/>
            <person name="Merkel B.J."/>
            <person name="Hornburger P."/>
            <person name="Mueller R.-W."/>
            <person name="Bruemmer F."/>
            <person name="Labrenz M."/>
            <person name="Spormann A.M."/>
            <person name="Op den Camp H."/>
            <person name="Overmann J."/>
            <person name="Amann R."/>
            <person name="Jetten M.S.M."/>
            <person name="Mascher T."/>
            <person name="Medema M.H."/>
            <person name="Devos D.P."/>
            <person name="Kaster A.-K."/>
            <person name="Ovreas L."/>
            <person name="Rohde M."/>
            <person name="Galperin M.Y."/>
            <person name="Jogler C."/>
        </authorList>
    </citation>
    <scope>NUCLEOTIDE SEQUENCE [LARGE SCALE GENOMIC DNA]</scope>
    <source>
        <strain evidence="1 2">TBK1r</strain>
    </source>
</reference>
<protein>
    <recommendedName>
        <fullName evidence="3">Bro-N domain-containing protein</fullName>
    </recommendedName>
</protein>